<reference evidence="4" key="1">
    <citation type="submission" date="2024-06" db="EMBL/GenBank/DDBJ databases">
        <title>Multi-omics analyses provide insights into the biosynthesis of the anticancer antibiotic pleurotin in Hohenbuehelia grisea.</title>
        <authorList>
            <person name="Weaver J.A."/>
            <person name="Alberti F."/>
        </authorList>
    </citation>
    <scope>NUCLEOTIDE SEQUENCE [LARGE SCALE GENOMIC DNA]</scope>
    <source>
        <strain evidence="4">T-177</strain>
    </source>
</reference>
<gene>
    <name evidence="3" type="ORF">HGRIS_000916</name>
</gene>
<dbReference type="InterPro" id="IPR013087">
    <property type="entry name" value="Znf_C2H2_type"/>
</dbReference>
<feature type="compositionally biased region" description="Low complexity" evidence="1">
    <location>
        <begin position="230"/>
        <end position="247"/>
    </location>
</feature>
<feature type="domain" description="C2H2-type" evidence="2">
    <location>
        <begin position="284"/>
        <end position="310"/>
    </location>
</feature>
<evidence type="ECO:0000313" key="4">
    <source>
        <dbReference type="Proteomes" id="UP001556367"/>
    </source>
</evidence>
<comment type="caution">
    <text evidence="3">The sequence shown here is derived from an EMBL/GenBank/DDBJ whole genome shotgun (WGS) entry which is preliminary data.</text>
</comment>
<name>A0ABR3IQ61_9AGAR</name>
<proteinExistence type="predicted"/>
<dbReference type="Proteomes" id="UP001556367">
    <property type="component" value="Unassembled WGS sequence"/>
</dbReference>
<keyword evidence="4" id="KW-1185">Reference proteome</keyword>
<protein>
    <recommendedName>
        <fullName evidence="2">C2H2-type domain-containing protein</fullName>
    </recommendedName>
</protein>
<evidence type="ECO:0000259" key="2">
    <source>
        <dbReference type="SMART" id="SM00355"/>
    </source>
</evidence>
<evidence type="ECO:0000256" key="1">
    <source>
        <dbReference type="SAM" id="MobiDB-lite"/>
    </source>
</evidence>
<feature type="compositionally biased region" description="Basic residues" evidence="1">
    <location>
        <begin position="125"/>
        <end position="153"/>
    </location>
</feature>
<dbReference type="SMART" id="SM00355">
    <property type="entry name" value="ZnF_C2H2"/>
    <property type="match status" value="2"/>
</dbReference>
<feature type="domain" description="C2H2-type" evidence="2">
    <location>
        <begin position="315"/>
        <end position="335"/>
    </location>
</feature>
<dbReference type="EMBL" id="JASNQZ010000018">
    <property type="protein sequence ID" value="KAL0945424.1"/>
    <property type="molecule type" value="Genomic_DNA"/>
</dbReference>
<accession>A0ABR3IQ61</accession>
<evidence type="ECO:0000313" key="3">
    <source>
        <dbReference type="EMBL" id="KAL0945424.1"/>
    </source>
</evidence>
<feature type="region of interest" description="Disordered" evidence="1">
    <location>
        <begin position="200"/>
        <end position="267"/>
    </location>
</feature>
<dbReference type="Gene3D" id="3.30.160.60">
    <property type="entry name" value="Classic Zinc Finger"/>
    <property type="match status" value="1"/>
</dbReference>
<sequence length="362" mass="39910">MRHSERRNPHLPVALKVTPDFSSSMNPSNDYNHSSYLFQGGHVNYLAFVQSTGHLGVHSSDFSEALDHQPWDPSTLDIRFGNDSNLELEFVRSVNPHEVNAYCSDRASWEPDGEGTGSSSAPAKGRSRAVKRQPKKKAPAKPKKAKPTIRKTATHSIKQEDTQAISPTSIATHIQAANSPTPYSPSLIVHRSASPSLSVRYVRTPSPSPTLVALDLESEDESVTERSESRSPSPTLSSYSSVSGTPSKRLYKASARRGSPGKSAKKSMLVTHSPVGGASRPLPWICPVEGCGHRTKTKHDLRRHLMTKGHARKAFVCFSCSKDYTRQDARLRHLKKEPDCLKPHIAECFARGLPIKEYTKML</sequence>
<feature type="region of interest" description="Disordered" evidence="1">
    <location>
        <begin position="106"/>
        <end position="166"/>
    </location>
</feature>
<organism evidence="3 4">
    <name type="scientific">Hohenbuehelia grisea</name>
    <dbReference type="NCBI Taxonomy" id="104357"/>
    <lineage>
        <taxon>Eukaryota</taxon>
        <taxon>Fungi</taxon>
        <taxon>Dikarya</taxon>
        <taxon>Basidiomycota</taxon>
        <taxon>Agaricomycotina</taxon>
        <taxon>Agaricomycetes</taxon>
        <taxon>Agaricomycetidae</taxon>
        <taxon>Agaricales</taxon>
        <taxon>Pleurotineae</taxon>
        <taxon>Pleurotaceae</taxon>
        <taxon>Hohenbuehelia</taxon>
    </lineage>
</organism>